<dbReference type="InterPro" id="IPR040269">
    <property type="entry name" value="VAB"/>
</dbReference>
<proteinExistence type="predicted"/>
<protein>
    <submittedName>
        <fullName evidence="2">PH, RCC1 and FYVE domains-containing protein 1</fullName>
    </submittedName>
</protein>
<accession>A0A438D912</accession>
<sequence length="481" mass="52141">MGEHILQEERIRLPVAGQLQEGGCFLDVLPGDILREEAGDGRRGKTLERKQRGADRTVKLEGRHLRGIYFRGESFRERGAFSGAERLVALEEGGLLEEPIEENSELSIDTRRSSKGEANRILSDHGMIGKRFYAMTLNVTEPDIHDFGKLSKEQEILQLSVLAFYNTFYVLLGDIRKGTSDSYMLLWALIAGSASTSGRCCKKTANILMNTINCLLLKRSSTLKFHLKKLFLLKCLVPNDTHIDQSGSVGECSSPPSGPMDSGCCCKDPELKLEDAKDGIIALINQIQHSELEPMRSPVYGQLGNPQADGKLPTRVDEKLAKSFMEEIACGAYHVAILTSRTEVAPGSNDKKREQIGSVGELAFSSTAIAISLSGVSGFSLPLDWVLLEALEHQNAQLHAAVSIARVATAIAAIAVATAASSGAGRDEQMAKTVTAVTSAATLVAAQCMEPGSIMTSMAVAATLKARVRLLRLSVVLLWQW</sequence>
<dbReference type="PANTHER" id="PTHR31351:SF4">
    <property type="entry name" value="AUXIN CANALIZATION PROTEIN (DUF828)"/>
    <property type="match status" value="1"/>
</dbReference>
<comment type="caution">
    <text evidence="2">The sequence shown here is derived from an EMBL/GenBank/DDBJ whole genome shotgun (WGS) entry which is preliminary data.</text>
</comment>
<gene>
    <name evidence="2" type="primary">PRAF1_0</name>
    <name evidence="2" type="ORF">CK203_114899</name>
</gene>
<evidence type="ECO:0000313" key="3">
    <source>
        <dbReference type="Proteomes" id="UP000288805"/>
    </source>
</evidence>
<dbReference type="EMBL" id="QGNW01001735">
    <property type="protein sequence ID" value="RVW31929.1"/>
    <property type="molecule type" value="Genomic_DNA"/>
</dbReference>
<dbReference type="InterPro" id="IPR008546">
    <property type="entry name" value="VAN3-bd-like_auxin_canal"/>
</dbReference>
<dbReference type="Proteomes" id="UP000288805">
    <property type="component" value="Unassembled WGS sequence"/>
</dbReference>
<organism evidence="2 3">
    <name type="scientific">Vitis vinifera</name>
    <name type="common">Grape</name>
    <dbReference type="NCBI Taxonomy" id="29760"/>
    <lineage>
        <taxon>Eukaryota</taxon>
        <taxon>Viridiplantae</taxon>
        <taxon>Streptophyta</taxon>
        <taxon>Embryophyta</taxon>
        <taxon>Tracheophyta</taxon>
        <taxon>Spermatophyta</taxon>
        <taxon>Magnoliopsida</taxon>
        <taxon>eudicotyledons</taxon>
        <taxon>Gunneridae</taxon>
        <taxon>Pentapetalae</taxon>
        <taxon>rosids</taxon>
        <taxon>Vitales</taxon>
        <taxon>Vitaceae</taxon>
        <taxon>Viteae</taxon>
        <taxon>Vitis</taxon>
    </lineage>
</organism>
<dbReference type="PANTHER" id="PTHR31351">
    <property type="entry name" value="EXPRESSED PROTEIN"/>
    <property type="match status" value="1"/>
</dbReference>
<evidence type="ECO:0000259" key="1">
    <source>
        <dbReference type="Pfam" id="PF05703"/>
    </source>
</evidence>
<feature type="domain" description="VAN3-binding protein-like auxin canalisation" evidence="1">
    <location>
        <begin position="393"/>
        <end position="455"/>
    </location>
</feature>
<dbReference type="AlphaFoldDB" id="A0A438D912"/>
<reference evidence="2 3" key="1">
    <citation type="journal article" date="2018" name="PLoS Genet.">
        <title>Population sequencing reveals clonal diversity and ancestral inbreeding in the grapevine cultivar Chardonnay.</title>
        <authorList>
            <person name="Roach M.J."/>
            <person name="Johnson D.L."/>
            <person name="Bohlmann J."/>
            <person name="van Vuuren H.J."/>
            <person name="Jones S.J."/>
            <person name="Pretorius I.S."/>
            <person name="Schmidt S.A."/>
            <person name="Borneman A.R."/>
        </authorList>
    </citation>
    <scope>NUCLEOTIDE SEQUENCE [LARGE SCALE GENOMIC DNA]</scope>
    <source>
        <strain evidence="3">cv. Chardonnay</strain>
        <tissue evidence="2">Leaf</tissue>
    </source>
</reference>
<dbReference type="Pfam" id="PF05703">
    <property type="entry name" value="Auxin_canalis"/>
    <property type="match status" value="1"/>
</dbReference>
<name>A0A438D912_VITVI</name>
<evidence type="ECO:0000313" key="2">
    <source>
        <dbReference type="EMBL" id="RVW31929.1"/>
    </source>
</evidence>